<dbReference type="SMART" id="SM00367">
    <property type="entry name" value="LRR_CC"/>
    <property type="match status" value="2"/>
</dbReference>
<dbReference type="InterPro" id="IPR032675">
    <property type="entry name" value="LRR_dom_sf"/>
</dbReference>
<evidence type="ECO:0000256" key="2">
    <source>
        <dbReference type="SAM" id="MobiDB-lite"/>
    </source>
</evidence>
<protein>
    <recommendedName>
        <fullName evidence="3">F-box domain-containing protein</fullName>
    </recommendedName>
</protein>
<proteinExistence type="predicted"/>
<keyword evidence="5" id="KW-1185">Reference proteome</keyword>
<evidence type="ECO:0000259" key="3">
    <source>
        <dbReference type="PROSITE" id="PS50181"/>
    </source>
</evidence>
<dbReference type="SMART" id="SM00256">
    <property type="entry name" value="FBOX"/>
    <property type="match status" value="1"/>
</dbReference>
<keyword evidence="1" id="KW-0833">Ubl conjugation pathway</keyword>
<evidence type="ECO:0000313" key="4">
    <source>
        <dbReference type="EMBL" id="KAK0158463.1"/>
    </source>
</evidence>
<dbReference type="SUPFAM" id="SSF52047">
    <property type="entry name" value="RNI-like"/>
    <property type="match status" value="1"/>
</dbReference>
<organism evidence="4 5">
    <name type="scientific">Microctonus aethiopoides</name>
    <dbReference type="NCBI Taxonomy" id="144406"/>
    <lineage>
        <taxon>Eukaryota</taxon>
        <taxon>Metazoa</taxon>
        <taxon>Ecdysozoa</taxon>
        <taxon>Arthropoda</taxon>
        <taxon>Hexapoda</taxon>
        <taxon>Insecta</taxon>
        <taxon>Pterygota</taxon>
        <taxon>Neoptera</taxon>
        <taxon>Endopterygota</taxon>
        <taxon>Hymenoptera</taxon>
        <taxon>Apocrita</taxon>
        <taxon>Ichneumonoidea</taxon>
        <taxon>Braconidae</taxon>
        <taxon>Euphorinae</taxon>
        <taxon>Microctonus</taxon>
    </lineage>
</organism>
<dbReference type="Pfam" id="PF12937">
    <property type="entry name" value="F-box-like"/>
    <property type="match status" value="1"/>
</dbReference>
<feature type="region of interest" description="Disordered" evidence="2">
    <location>
        <begin position="1"/>
        <end position="21"/>
    </location>
</feature>
<dbReference type="SUPFAM" id="SSF81383">
    <property type="entry name" value="F-box domain"/>
    <property type="match status" value="1"/>
</dbReference>
<dbReference type="Gene3D" id="3.80.10.10">
    <property type="entry name" value="Ribonuclease Inhibitor"/>
    <property type="match status" value="1"/>
</dbReference>
<dbReference type="Gene3D" id="1.20.1280.50">
    <property type="match status" value="1"/>
</dbReference>
<dbReference type="InterPro" id="IPR006553">
    <property type="entry name" value="Leu-rich_rpt_Cys-con_subtyp"/>
</dbReference>
<dbReference type="AlphaFoldDB" id="A0AA39C613"/>
<gene>
    <name evidence="4" type="ORF">PV328_009461</name>
</gene>
<feature type="domain" description="F-box" evidence="3">
    <location>
        <begin position="26"/>
        <end position="70"/>
    </location>
</feature>
<sequence length="371" mass="43827">MPPKKLQNKKRQKKSINKVDNDKSSLPTINILSNDCLMKIFSYLPLEDRMRVERVCKRWQTINQHAWIDIKKLEFPKDFQQSYTKIRTCNRALQKILHRCGRSLNYCHNLLSLILPINTYSSSEVTWLFNRLHKIKSLELFQLSRNFNTKCLKKLSMNTITELSLSIEVFECPDCWITMTEDGANAIRKMTNLWKLKLNTFLLTKKILALILQNESITHLSLKYCFLKKSFNLIPNFCRLKYLNLKYVEQVDDDFLKKLSKCCTELEYLNVGDCWRITNQGMTAVSELKNLTTLMMCSLNFVTDVVLRKFEFLKVLFCNDCDKFTEAGIIQFLQNAPYLEKINLQSFIIEVDDWKFNMDDSNLSYHIEFDD</sequence>
<dbReference type="InterPro" id="IPR001810">
    <property type="entry name" value="F-box_dom"/>
</dbReference>
<dbReference type="PANTHER" id="PTHR16134">
    <property type="entry name" value="F-BOX/TPR REPEAT PROTEIN POF3"/>
    <property type="match status" value="1"/>
</dbReference>
<feature type="compositionally biased region" description="Basic residues" evidence="2">
    <location>
        <begin position="1"/>
        <end position="16"/>
    </location>
</feature>
<dbReference type="EMBL" id="JAQQBS010001424">
    <property type="protein sequence ID" value="KAK0158463.1"/>
    <property type="molecule type" value="Genomic_DNA"/>
</dbReference>
<comment type="caution">
    <text evidence="4">The sequence shown here is derived from an EMBL/GenBank/DDBJ whole genome shotgun (WGS) entry which is preliminary data.</text>
</comment>
<reference evidence="4" key="2">
    <citation type="submission" date="2023-03" db="EMBL/GenBank/DDBJ databases">
        <authorList>
            <person name="Inwood S.N."/>
            <person name="Skelly J.G."/>
            <person name="Guhlin J."/>
            <person name="Harrop T.W.R."/>
            <person name="Goldson S.G."/>
            <person name="Dearden P.K."/>
        </authorList>
    </citation>
    <scope>NUCLEOTIDE SEQUENCE</scope>
    <source>
        <strain evidence="4">Irish</strain>
        <tissue evidence="4">Whole body</tissue>
    </source>
</reference>
<dbReference type="PROSITE" id="PS50181">
    <property type="entry name" value="FBOX"/>
    <property type="match status" value="1"/>
</dbReference>
<dbReference type="InterPro" id="IPR036047">
    <property type="entry name" value="F-box-like_dom_sf"/>
</dbReference>
<accession>A0AA39C613</accession>
<dbReference type="PANTHER" id="PTHR16134:SF119">
    <property type="entry name" value="AT02038P-RELATED"/>
    <property type="match status" value="1"/>
</dbReference>
<name>A0AA39C613_9HYME</name>
<evidence type="ECO:0000256" key="1">
    <source>
        <dbReference type="ARBA" id="ARBA00022786"/>
    </source>
</evidence>
<reference evidence="4" key="1">
    <citation type="journal article" date="2023" name="bioRxiv">
        <title>Scaffold-level genome assemblies of two parasitoid biocontrol wasps reveal the parthenogenesis mechanism and an associated novel virus.</title>
        <authorList>
            <person name="Inwood S."/>
            <person name="Skelly J."/>
            <person name="Guhlin J."/>
            <person name="Harrop T."/>
            <person name="Goldson S."/>
            <person name="Dearden P."/>
        </authorList>
    </citation>
    <scope>NUCLEOTIDE SEQUENCE</scope>
    <source>
        <strain evidence="4">Irish</strain>
        <tissue evidence="4">Whole body</tissue>
    </source>
</reference>
<evidence type="ECO:0000313" key="5">
    <source>
        <dbReference type="Proteomes" id="UP001168990"/>
    </source>
</evidence>
<dbReference type="Proteomes" id="UP001168990">
    <property type="component" value="Unassembled WGS sequence"/>
</dbReference>